<proteinExistence type="inferred from homology"/>
<dbReference type="GO" id="GO:0004674">
    <property type="term" value="F:protein serine/threonine kinase activity"/>
    <property type="evidence" value="ECO:0007669"/>
    <property type="project" value="UniProtKB-KW"/>
</dbReference>
<evidence type="ECO:0000256" key="37">
    <source>
        <dbReference type="ARBA" id="ARBA00077194"/>
    </source>
</evidence>
<feature type="compositionally biased region" description="Acidic residues" evidence="40">
    <location>
        <begin position="703"/>
        <end position="721"/>
    </location>
</feature>
<keyword evidence="29" id="KW-0829">Tyrosine-protein kinase</keyword>
<dbReference type="GO" id="GO:0005634">
    <property type="term" value="C:nucleus"/>
    <property type="evidence" value="ECO:0007669"/>
    <property type="project" value="UniProtKB-SubCell"/>
</dbReference>
<evidence type="ECO:0000256" key="4">
    <source>
        <dbReference type="ARBA" id="ARBA00004177"/>
    </source>
</evidence>
<evidence type="ECO:0000256" key="9">
    <source>
        <dbReference type="ARBA" id="ARBA00004600"/>
    </source>
</evidence>
<evidence type="ECO:0000256" key="40">
    <source>
        <dbReference type="SAM" id="MobiDB-lite"/>
    </source>
</evidence>
<dbReference type="EC" id="2.7.11.1" evidence="11"/>
<keyword evidence="19" id="KW-0808">Transferase</keyword>
<evidence type="ECO:0000313" key="43">
    <source>
        <dbReference type="EMBL" id="KAK8725155.1"/>
    </source>
</evidence>
<feature type="compositionally biased region" description="Low complexity" evidence="40">
    <location>
        <begin position="814"/>
        <end position="839"/>
    </location>
</feature>
<keyword evidence="17" id="KW-0597">Phosphoprotein</keyword>
<dbReference type="FunFam" id="3.30.200.20:FF:000107">
    <property type="entry name" value="Putative activated CDC42 kinase 1"/>
    <property type="match status" value="1"/>
</dbReference>
<evidence type="ECO:0000256" key="32">
    <source>
        <dbReference type="ARBA" id="ARBA00023329"/>
    </source>
</evidence>
<dbReference type="InterPro" id="IPR050198">
    <property type="entry name" value="Non-receptor_tyrosine_kinases"/>
</dbReference>
<evidence type="ECO:0000256" key="14">
    <source>
        <dbReference type="ARBA" id="ARBA00022481"/>
    </source>
</evidence>
<dbReference type="InterPro" id="IPR037085">
    <property type="entry name" value="Cdc42-bd-like_dom_sf"/>
</dbReference>
<keyword evidence="31" id="KW-0539">Nucleus</keyword>
<dbReference type="GO" id="GO:0002009">
    <property type="term" value="P:morphogenesis of an epithelium"/>
    <property type="evidence" value="ECO:0007669"/>
    <property type="project" value="UniProtKB-ARBA"/>
</dbReference>
<evidence type="ECO:0000256" key="12">
    <source>
        <dbReference type="ARBA" id="ARBA00022443"/>
    </source>
</evidence>
<dbReference type="Proteomes" id="UP001445076">
    <property type="component" value="Unassembled WGS sequence"/>
</dbReference>
<keyword evidence="27" id="KW-0965">Cell junction</keyword>
<evidence type="ECO:0000256" key="7">
    <source>
        <dbReference type="ARBA" id="ARBA00004514"/>
    </source>
</evidence>
<feature type="region of interest" description="Disordered" evidence="40">
    <location>
        <begin position="699"/>
        <end position="721"/>
    </location>
</feature>
<evidence type="ECO:0000256" key="8">
    <source>
        <dbReference type="ARBA" id="ARBA00004536"/>
    </source>
</evidence>
<dbReference type="SMART" id="SM00326">
    <property type="entry name" value="SH3"/>
    <property type="match status" value="1"/>
</dbReference>
<dbReference type="PROSITE" id="PS50011">
    <property type="entry name" value="PROTEIN_KINASE_DOM"/>
    <property type="match status" value="1"/>
</dbReference>
<sequence length="1440" mass="159342">MGDVGEDELEVIRGILVEVQLAQFFTRIRDDLQVTRLNHFDYVRGEDLERIGLGKPAARRLLETVKKKRSTTWRKNLVSKLLSTGSSTLTKNKSFPVTDESQMSGLTCLIQEKDLAQGRKIGDGSFGVVRSGEWTTSSGKMKVVAVKILKQDVINVPGALDDFIREVQAMHQLSHPNLIKLFGIVLSNPLMMVTELAPLGSLLDHLRKQLSRVSITSLCDYSVQIANGMKYLESRRFIHRDLAARNVLMASVDKLKIGDFGLMRALPQQEDCYVMTEQKKVPFPWCAPESLKSKQFSHASDVWMYGVTLWETFTFGEDPWVGLNGQQILKKIDQEGERLPCPPACLRNMYDLLLQCWSHDPSERPTFSQIYERVAAIMPHVMKAMQPWDEEGRLKVEVGDLIVIIDGSSENYWWRGQNQRTFEVGDFPRCIADPQRRLENQDISTPLRNSFIHTGHGGIRGKTWGSPAFIDDMYLRNPMEPPDKLGKPMSPRRVKYQSLRFKQGYRRQFNYSRLVNEKWPDDLPRAQTLKPQKNTSHGRDELLIDLSEGGRQRSHSATDLRASGSSDVTSQLRGSVSSLIDLPLPTTSPVYGNINPVSGNQDMPTYENVSSASVAVTTGAVQQPLRVPVRPCPSPPIHQLQKKQQNKPLIHNQQNISLESSLQNCDTHQKNVQQNLDCEFPENYQHHRQAPPVPTIYSNSFGDTDEFCDDFDDDSEWDDDTESEECTYSAKNNMTIGSHDQYVGSVNDKSSEIKNKAVNEMHEASDPFDTSYIRCYDEPPYESPDNICTTNTASSQSVIRGSSAVIPTPNMSANTSLSSSQLNSQTNTSSPLDNSVSLSQSSTINSSLTATSKPSLPISVCPSSESMGVSTTVGMSHNSQIVKSLHNSFHISSPSQSNSMAISTQVFPLISNNLNSPDSHLVQSIQDSNCMRDLNTQISNMWISSISQSSSSNLLPISTTQARLTPHTEQSHISTSLSSSPPSLYTNKQIVQKSQSRQEEFPQSAISRNSLLHPTQISTVSSQSVHHTQLALPAPLTPTKATLPRLDPAFIAEFEKSLGKDQASANTFTGKEKEVSNSLRNSATSSFAASSQIDRQHLMQSIQAPSPSPPQHTHGSRNTHLAVAAAPMNTCQNKVERDRRVHQLEPVISNSAFSDLDVLTSSKTLGLLPKQIVDTGQFFPKTAHVRPFIQYPPTSTASLGGISSVNLGNQPQILGTTGSLIQHNHMFSTESVCTLAPMKPPSEVRNTSDERWPNQSANMRTTPAVSSLSSVSPNFQMSYSWQQPQQQVQFTQKSSSTSVSASVLPWCEQQQHQNYHEQHQQSGPTIPSSVLQPTVVLSPQLTVNYNQMVCGGGSSSRGYGASGGETLVCRVAAVVPGTSKAAARQALHIASGDYQGAVRFLKVEKLYRLGMASKDECEYILEANSWELERSASALLDKFA</sequence>
<dbReference type="InterPro" id="IPR011009">
    <property type="entry name" value="Kinase-like_dom_sf"/>
</dbReference>
<evidence type="ECO:0000256" key="20">
    <source>
        <dbReference type="ARBA" id="ARBA00022723"/>
    </source>
</evidence>
<dbReference type="EC" id="2.7.10.2" evidence="10"/>
<keyword evidence="15" id="KW-0963">Cytoplasm</keyword>
<dbReference type="InterPro" id="IPR008266">
    <property type="entry name" value="Tyr_kinase_AS"/>
</dbReference>
<feature type="region of interest" description="Disordered" evidence="40">
    <location>
        <begin position="547"/>
        <end position="569"/>
    </location>
</feature>
<evidence type="ECO:0000256" key="5">
    <source>
        <dbReference type="ARBA" id="ARBA00004180"/>
    </source>
</evidence>
<dbReference type="GO" id="GO:0005524">
    <property type="term" value="F:ATP binding"/>
    <property type="evidence" value="ECO:0007669"/>
    <property type="project" value="UniProtKB-UniRule"/>
</dbReference>
<dbReference type="EMBL" id="JARKIK010000083">
    <property type="protein sequence ID" value="KAK8725155.1"/>
    <property type="molecule type" value="Genomic_DNA"/>
</dbReference>
<name>A0AAW0WD44_CHEQU</name>
<evidence type="ECO:0000256" key="6">
    <source>
        <dbReference type="ARBA" id="ARBA00004236"/>
    </source>
</evidence>
<keyword evidence="30" id="KW-0168">Coated pit</keyword>
<dbReference type="InterPro" id="IPR020635">
    <property type="entry name" value="Tyr_kinase_cat_dom"/>
</dbReference>
<dbReference type="CDD" id="cd05040">
    <property type="entry name" value="PTKc_Ack_like"/>
    <property type="match status" value="1"/>
</dbReference>
<feature type="compositionally biased region" description="Polar residues" evidence="40">
    <location>
        <begin position="1076"/>
        <end position="1091"/>
    </location>
</feature>
<dbReference type="Pfam" id="PF07714">
    <property type="entry name" value="PK_Tyr_Ser-Thr"/>
    <property type="match status" value="1"/>
</dbReference>
<evidence type="ECO:0000256" key="1">
    <source>
        <dbReference type="ARBA" id="ARBA00001946"/>
    </source>
</evidence>
<evidence type="ECO:0000256" key="15">
    <source>
        <dbReference type="ARBA" id="ARBA00022490"/>
    </source>
</evidence>
<dbReference type="InterPro" id="IPR017441">
    <property type="entry name" value="Protein_kinase_ATP_BS"/>
</dbReference>
<evidence type="ECO:0000256" key="19">
    <source>
        <dbReference type="ARBA" id="ARBA00022679"/>
    </source>
</evidence>
<feature type="compositionally biased region" description="Low complexity" evidence="40">
    <location>
        <begin position="974"/>
        <end position="984"/>
    </location>
</feature>
<evidence type="ECO:0000256" key="30">
    <source>
        <dbReference type="ARBA" id="ARBA00023176"/>
    </source>
</evidence>
<keyword evidence="28" id="KW-0472">Membrane</keyword>
<dbReference type="InterPro" id="IPR001245">
    <property type="entry name" value="Ser-Thr/Tyr_kinase_cat_dom"/>
</dbReference>
<evidence type="ECO:0000256" key="33">
    <source>
        <dbReference type="ARBA" id="ARBA00047899"/>
    </source>
</evidence>
<dbReference type="GO" id="GO:0006897">
    <property type="term" value="P:endocytosis"/>
    <property type="evidence" value="ECO:0007669"/>
    <property type="project" value="UniProtKB-KW"/>
</dbReference>
<dbReference type="Gene3D" id="4.10.680.10">
    <property type="entry name" value="Cdc42-like binding domain"/>
    <property type="match status" value="1"/>
</dbReference>
<dbReference type="FunFam" id="1.10.510.10:FF:000080">
    <property type="entry name" value="Putative activated CDC42 kinase 1"/>
    <property type="match status" value="1"/>
</dbReference>
<gene>
    <name evidence="43" type="ORF">OTU49_010725</name>
</gene>
<keyword evidence="44" id="KW-1185">Reference proteome</keyword>
<organism evidence="43 44">
    <name type="scientific">Cherax quadricarinatus</name>
    <name type="common">Australian red claw crayfish</name>
    <dbReference type="NCBI Taxonomy" id="27406"/>
    <lineage>
        <taxon>Eukaryota</taxon>
        <taxon>Metazoa</taxon>
        <taxon>Ecdysozoa</taxon>
        <taxon>Arthropoda</taxon>
        <taxon>Crustacea</taxon>
        <taxon>Multicrustacea</taxon>
        <taxon>Malacostraca</taxon>
        <taxon>Eumalacostraca</taxon>
        <taxon>Eucarida</taxon>
        <taxon>Decapoda</taxon>
        <taxon>Pleocyemata</taxon>
        <taxon>Astacidea</taxon>
        <taxon>Parastacoidea</taxon>
        <taxon>Parastacidae</taxon>
        <taxon>Cherax</taxon>
    </lineage>
</organism>
<keyword evidence="18" id="KW-0254">Endocytosis</keyword>
<evidence type="ECO:0000256" key="36">
    <source>
        <dbReference type="ARBA" id="ARBA00072244"/>
    </source>
</evidence>
<feature type="domain" description="Protein kinase" evidence="42">
    <location>
        <begin position="115"/>
        <end position="381"/>
    </location>
</feature>
<evidence type="ECO:0000256" key="11">
    <source>
        <dbReference type="ARBA" id="ARBA00012513"/>
    </source>
</evidence>
<dbReference type="Pfam" id="PF09027">
    <property type="entry name" value="GTPase_binding"/>
    <property type="match status" value="1"/>
</dbReference>
<reference evidence="43 44" key="1">
    <citation type="journal article" date="2024" name="BMC Genomics">
        <title>Genome assembly of redclaw crayfish (Cherax quadricarinatus) provides insights into its immune adaptation and hypoxia tolerance.</title>
        <authorList>
            <person name="Liu Z."/>
            <person name="Zheng J."/>
            <person name="Li H."/>
            <person name="Fang K."/>
            <person name="Wang S."/>
            <person name="He J."/>
            <person name="Zhou D."/>
            <person name="Weng S."/>
            <person name="Chi M."/>
            <person name="Gu Z."/>
            <person name="He J."/>
            <person name="Li F."/>
            <person name="Wang M."/>
        </authorList>
    </citation>
    <scope>NUCLEOTIDE SEQUENCE [LARGE SCALE GENOMIC DNA]</scope>
    <source>
        <strain evidence="43">ZL_2023a</strain>
    </source>
</reference>
<evidence type="ECO:0000256" key="25">
    <source>
        <dbReference type="ARBA" id="ARBA00022842"/>
    </source>
</evidence>
<dbReference type="PROSITE" id="PS00109">
    <property type="entry name" value="PROTEIN_KINASE_TYR"/>
    <property type="match status" value="1"/>
</dbReference>
<evidence type="ECO:0000256" key="21">
    <source>
        <dbReference type="ARBA" id="ARBA00022741"/>
    </source>
</evidence>
<dbReference type="InterPro" id="IPR055175">
    <property type="entry name" value="ACK/TNK-like_SAM"/>
</dbReference>
<evidence type="ECO:0000256" key="26">
    <source>
        <dbReference type="ARBA" id="ARBA00022843"/>
    </source>
</evidence>
<evidence type="ECO:0000256" key="3">
    <source>
        <dbReference type="ARBA" id="ARBA00004132"/>
    </source>
</evidence>
<keyword evidence="21 39" id="KW-0547">Nucleotide-binding</keyword>
<evidence type="ECO:0000256" key="16">
    <source>
        <dbReference type="ARBA" id="ARBA00022527"/>
    </source>
</evidence>
<keyword evidence="22" id="KW-0967">Endosome</keyword>
<dbReference type="GO" id="GO:0005886">
    <property type="term" value="C:plasma membrane"/>
    <property type="evidence" value="ECO:0007669"/>
    <property type="project" value="UniProtKB-SubCell"/>
</dbReference>
<dbReference type="PROSITE" id="PS50002">
    <property type="entry name" value="SH3"/>
    <property type="match status" value="1"/>
</dbReference>
<dbReference type="SMART" id="SM00219">
    <property type="entry name" value="TyrKc"/>
    <property type="match status" value="1"/>
</dbReference>
<evidence type="ECO:0000256" key="18">
    <source>
        <dbReference type="ARBA" id="ARBA00022583"/>
    </source>
</evidence>
<evidence type="ECO:0000256" key="24">
    <source>
        <dbReference type="ARBA" id="ARBA00022840"/>
    </source>
</evidence>
<keyword evidence="13" id="KW-1003">Cell membrane</keyword>
<comment type="cofactor">
    <cofactor evidence="1">
        <name>Mg(2+)</name>
        <dbReference type="ChEBI" id="CHEBI:18420"/>
    </cofactor>
</comment>
<feature type="region of interest" description="Disordered" evidence="40">
    <location>
        <begin position="964"/>
        <end position="984"/>
    </location>
</feature>
<evidence type="ECO:0000256" key="39">
    <source>
        <dbReference type="PROSITE-ProRule" id="PRU10141"/>
    </source>
</evidence>
<evidence type="ECO:0000256" key="34">
    <source>
        <dbReference type="ARBA" id="ARBA00048679"/>
    </source>
</evidence>
<keyword evidence="14" id="KW-0488">Methylation</keyword>
<keyword evidence="23" id="KW-0418">Kinase</keyword>
<keyword evidence="26" id="KW-0832">Ubl conjugation</keyword>
<feature type="region of interest" description="Disordered" evidence="40">
    <location>
        <begin position="1239"/>
        <end position="1261"/>
    </location>
</feature>
<dbReference type="InterPro" id="IPR049587">
    <property type="entry name" value="TNK-like_SAM"/>
</dbReference>
<dbReference type="SUPFAM" id="SSF50044">
    <property type="entry name" value="SH3-domain"/>
    <property type="match status" value="1"/>
</dbReference>
<keyword evidence="12 38" id="KW-0728">SH3 domain</keyword>
<dbReference type="GO" id="GO:0005912">
    <property type="term" value="C:adherens junction"/>
    <property type="evidence" value="ECO:0007669"/>
    <property type="project" value="UniProtKB-SubCell"/>
</dbReference>
<dbReference type="Pfam" id="PF22931">
    <property type="entry name" value="SAM_TNK"/>
    <property type="match status" value="1"/>
</dbReference>
<dbReference type="InterPro" id="IPR000719">
    <property type="entry name" value="Prot_kinase_dom"/>
</dbReference>
<comment type="subcellular location">
    <subcellularLocation>
        <location evidence="8">Cell junction</location>
        <location evidence="8">Adherens junction</location>
    </subcellularLocation>
    <subcellularLocation>
        <location evidence="6">Cell membrane</location>
    </subcellularLocation>
    <subcellularLocation>
        <location evidence="7">Cytoplasm</location>
        <location evidence="7">Cytosol</location>
    </subcellularLocation>
    <subcellularLocation>
        <location evidence="5">Cytoplasmic vesicle membrane</location>
        <topology evidence="5">Peripheral membrane protein</topology>
        <orientation evidence="5">Cytoplasmic side</orientation>
    </subcellularLocation>
    <subcellularLocation>
        <location evidence="3">Cytoplasmic vesicle</location>
        <location evidence="3">Clathrin-coated vesicle</location>
    </subcellularLocation>
    <subcellularLocation>
        <location evidence="4">Endosome</location>
    </subcellularLocation>
    <subcellularLocation>
        <location evidence="9">Membrane</location>
        <location evidence="9">Clathrin-coated pit</location>
    </subcellularLocation>
    <subcellularLocation>
        <location evidence="2">Nucleus</location>
    </subcellularLocation>
</comment>
<dbReference type="GO" id="GO:0030659">
    <property type="term" value="C:cytoplasmic vesicle membrane"/>
    <property type="evidence" value="ECO:0007669"/>
    <property type="project" value="UniProtKB-SubCell"/>
</dbReference>
<feature type="region of interest" description="Disordered" evidence="40">
    <location>
        <begin position="1061"/>
        <end position="1091"/>
    </location>
</feature>
<evidence type="ECO:0000256" key="29">
    <source>
        <dbReference type="ARBA" id="ARBA00023137"/>
    </source>
</evidence>
<dbReference type="InterPro" id="IPR015116">
    <property type="entry name" value="Cdc42-bd-like"/>
</dbReference>
<dbReference type="PROSITE" id="PS00107">
    <property type="entry name" value="PROTEIN_KINASE_ATP"/>
    <property type="match status" value="1"/>
</dbReference>
<evidence type="ECO:0000313" key="44">
    <source>
        <dbReference type="Proteomes" id="UP001445076"/>
    </source>
</evidence>
<keyword evidence="20" id="KW-0479">Metal-binding</keyword>
<keyword evidence="16" id="KW-0723">Serine/threonine-protein kinase</keyword>
<evidence type="ECO:0000256" key="38">
    <source>
        <dbReference type="PROSITE-ProRule" id="PRU00192"/>
    </source>
</evidence>
<protein>
    <recommendedName>
        <fullName evidence="36">Activated CDC42 kinase 1</fullName>
        <ecNumber evidence="10">2.7.10.2</ecNumber>
        <ecNumber evidence="11">2.7.11.1</ecNumber>
    </recommendedName>
    <alternativeName>
        <fullName evidence="37">Tyrosine kinase non-receptor protein 2</fullName>
    </alternativeName>
</protein>
<dbReference type="InterPro" id="IPR001452">
    <property type="entry name" value="SH3_domain"/>
</dbReference>
<evidence type="ECO:0000256" key="31">
    <source>
        <dbReference type="ARBA" id="ARBA00023242"/>
    </source>
</evidence>
<evidence type="ECO:0000256" key="10">
    <source>
        <dbReference type="ARBA" id="ARBA00011903"/>
    </source>
</evidence>
<dbReference type="GO" id="GO:0004715">
    <property type="term" value="F:non-membrane spanning protein tyrosine kinase activity"/>
    <property type="evidence" value="ECO:0007669"/>
    <property type="project" value="UniProtKB-EC"/>
</dbReference>
<dbReference type="GO" id="GO:0046872">
    <property type="term" value="F:metal ion binding"/>
    <property type="evidence" value="ECO:0007669"/>
    <property type="project" value="UniProtKB-KW"/>
</dbReference>
<evidence type="ECO:0000256" key="28">
    <source>
        <dbReference type="ARBA" id="ARBA00023136"/>
    </source>
</evidence>
<dbReference type="PRINTS" id="PR00109">
    <property type="entry name" value="TYRKINASE"/>
</dbReference>
<feature type="compositionally biased region" description="Polar residues" evidence="40">
    <location>
        <begin position="964"/>
        <end position="973"/>
    </location>
</feature>
<feature type="binding site" evidence="39">
    <location>
        <position position="147"/>
    </location>
    <ligand>
        <name>ATP</name>
        <dbReference type="ChEBI" id="CHEBI:30616"/>
    </ligand>
</feature>
<evidence type="ECO:0000256" key="2">
    <source>
        <dbReference type="ARBA" id="ARBA00004123"/>
    </source>
</evidence>
<dbReference type="InterPro" id="IPR036028">
    <property type="entry name" value="SH3-like_dom_sf"/>
</dbReference>
<evidence type="ECO:0000256" key="27">
    <source>
        <dbReference type="ARBA" id="ARBA00022949"/>
    </source>
</evidence>
<keyword evidence="32" id="KW-0968">Cytoplasmic vesicle</keyword>
<dbReference type="CDD" id="cd09539">
    <property type="entry name" value="SAM_TNK-like"/>
    <property type="match status" value="1"/>
</dbReference>
<comment type="catalytic activity">
    <reaction evidence="34">
        <text>L-seryl-[protein] + ATP = O-phospho-L-seryl-[protein] + ADP + H(+)</text>
        <dbReference type="Rhea" id="RHEA:17989"/>
        <dbReference type="Rhea" id="RHEA-COMP:9863"/>
        <dbReference type="Rhea" id="RHEA-COMP:11604"/>
        <dbReference type="ChEBI" id="CHEBI:15378"/>
        <dbReference type="ChEBI" id="CHEBI:29999"/>
        <dbReference type="ChEBI" id="CHEBI:30616"/>
        <dbReference type="ChEBI" id="CHEBI:83421"/>
        <dbReference type="ChEBI" id="CHEBI:456216"/>
        <dbReference type="EC" id="2.7.11.1"/>
    </reaction>
</comment>
<comment type="caution">
    <text evidence="43">The sequence shown here is derived from an EMBL/GenBank/DDBJ whole genome shotgun (WGS) entry which is preliminary data.</text>
</comment>
<keyword evidence="24 39" id="KW-0067">ATP-binding</keyword>
<comment type="catalytic activity">
    <reaction evidence="33">
        <text>L-threonyl-[protein] + ATP = O-phospho-L-threonyl-[protein] + ADP + H(+)</text>
        <dbReference type="Rhea" id="RHEA:46608"/>
        <dbReference type="Rhea" id="RHEA-COMP:11060"/>
        <dbReference type="Rhea" id="RHEA-COMP:11605"/>
        <dbReference type="ChEBI" id="CHEBI:15378"/>
        <dbReference type="ChEBI" id="CHEBI:30013"/>
        <dbReference type="ChEBI" id="CHEBI:30616"/>
        <dbReference type="ChEBI" id="CHEBI:61977"/>
        <dbReference type="ChEBI" id="CHEBI:456216"/>
        <dbReference type="EC" id="2.7.11.1"/>
    </reaction>
</comment>
<dbReference type="SUPFAM" id="SSF56112">
    <property type="entry name" value="Protein kinase-like (PK-like)"/>
    <property type="match status" value="1"/>
</dbReference>
<evidence type="ECO:0000256" key="23">
    <source>
        <dbReference type="ARBA" id="ARBA00022777"/>
    </source>
</evidence>
<dbReference type="PANTHER" id="PTHR24418">
    <property type="entry name" value="TYROSINE-PROTEIN KINASE"/>
    <property type="match status" value="1"/>
</dbReference>
<evidence type="ECO:0000256" key="35">
    <source>
        <dbReference type="ARBA" id="ARBA00060742"/>
    </source>
</evidence>
<dbReference type="GO" id="GO:0005768">
    <property type="term" value="C:endosome"/>
    <property type="evidence" value="ECO:0007669"/>
    <property type="project" value="UniProtKB-SubCell"/>
</dbReference>
<evidence type="ECO:0000259" key="41">
    <source>
        <dbReference type="PROSITE" id="PS50002"/>
    </source>
</evidence>
<dbReference type="GO" id="GO:0005829">
    <property type="term" value="C:cytosol"/>
    <property type="evidence" value="ECO:0007669"/>
    <property type="project" value="UniProtKB-SubCell"/>
</dbReference>
<feature type="domain" description="SH3" evidence="41">
    <location>
        <begin position="377"/>
        <end position="437"/>
    </location>
</feature>
<comment type="similarity">
    <text evidence="35">Belongs to the protein kinase superfamily. Tyr protein kinase family.</text>
</comment>
<dbReference type="GO" id="GO:0030136">
    <property type="term" value="C:clathrin-coated vesicle"/>
    <property type="evidence" value="ECO:0007669"/>
    <property type="project" value="UniProtKB-SubCell"/>
</dbReference>
<evidence type="ECO:0000256" key="13">
    <source>
        <dbReference type="ARBA" id="ARBA00022475"/>
    </source>
</evidence>
<dbReference type="Gene3D" id="3.30.200.20">
    <property type="entry name" value="Phosphorylase Kinase, domain 1"/>
    <property type="match status" value="1"/>
</dbReference>
<evidence type="ECO:0000256" key="17">
    <source>
        <dbReference type="ARBA" id="ARBA00022553"/>
    </source>
</evidence>
<dbReference type="FunFam" id="4.10.680.10:FF:000001">
    <property type="entry name" value="activated CDC42 kinase 1 isoform X1"/>
    <property type="match status" value="1"/>
</dbReference>
<evidence type="ECO:0000256" key="22">
    <source>
        <dbReference type="ARBA" id="ARBA00022753"/>
    </source>
</evidence>
<keyword evidence="25" id="KW-0460">Magnesium</keyword>
<dbReference type="GO" id="GO:0005905">
    <property type="term" value="C:clathrin-coated pit"/>
    <property type="evidence" value="ECO:0007669"/>
    <property type="project" value="UniProtKB-SubCell"/>
</dbReference>
<accession>A0AAW0WD44</accession>
<dbReference type="Gene3D" id="1.10.510.10">
    <property type="entry name" value="Transferase(Phosphotransferase) domain 1"/>
    <property type="match status" value="1"/>
</dbReference>
<evidence type="ECO:0000259" key="42">
    <source>
        <dbReference type="PROSITE" id="PS50011"/>
    </source>
</evidence>
<feature type="region of interest" description="Disordered" evidence="40">
    <location>
        <begin position="805"/>
        <end position="839"/>
    </location>
</feature>